<gene>
    <name evidence="2" type="ORF">UFOPK3077_00810</name>
    <name evidence="3" type="ORF">UFOPK3667_00706</name>
    <name evidence="4" type="ORF">UFOPK3903_00760</name>
    <name evidence="5" type="ORF">UFOPK4444_00705</name>
</gene>
<keyword evidence="1" id="KW-1133">Transmembrane helix</keyword>
<feature type="transmembrane region" description="Helical" evidence="1">
    <location>
        <begin position="21"/>
        <end position="42"/>
    </location>
</feature>
<accession>A0A6J7HP35</accession>
<proteinExistence type="predicted"/>
<dbReference type="EMBL" id="CAFBMU010000005">
    <property type="protein sequence ID" value="CAB4921212.1"/>
    <property type="molecule type" value="Genomic_DNA"/>
</dbReference>
<evidence type="ECO:0000313" key="4">
    <source>
        <dbReference type="EMBL" id="CAB4974720.1"/>
    </source>
</evidence>
<protein>
    <submittedName>
        <fullName evidence="3">Unannotated protein</fullName>
    </submittedName>
</protein>
<keyword evidence="1" id="KW-0472">Membrane</keyword>
<evidence type="ECO:0000313" key="2">
    <source>
        <dbReference type="EMBL" id="CAB4805340.1"/>
    </source>
</evidence>
<dbReference type="EMBL" id="CAFBOD010000006">
    <property type="protein sequence ID" value="CAB4974720.1"/>
    <property type="molecule type" value="Genomic_DNA"/>
</dbReference>
<dbReference type="EMBL" id="CAFBRZ010000033">
    <property type="protein sequence ID" value="CAB5151830.1"/>
    <property type="molecule type" value="Genomic_DNA"/>
</dbReference>
<name>A0A6J7HP35_9ZZZZ</name>
<evidence type="ECO:0000256" key="1">
    <source>
        <dbReference type="SAM" id="Phobius"/>
    </source>
</evidence>
<evidence type="ECO:0000313" key="5">
    <source>
        <dbReference type="EMBL" id="CAB5151830.1"/>
    </source>
</evidence>
<organism evidence="3">
    <name type="scientific">freshwater metagenome</name>
    <dbReference type="NCBI Taxonomy" id="449393"/>
    <lineage>
        <taxon>unclassified sequences</taxon>
        <taxon>metagenomes</taxon>
        <taxon>ecological metagenomes</taxon>
    </lineage>
</organism>
<feature type="transmembrane region" description="Helical" evidence="1">
    <location>
        <begin position="54"/>
        <end position="73"/>
    </location>
</feature>
<dbReference type="AlphaFoldDB" id="A0A6J7HP35"/>
<sequence length="134" mass="14940">MQAIGYSWHMKRFNPWLAEKITNGVATMWCAYLFAAIALISLPKAISSGDSIVIVSWIAQTFLQLVLLSIIMVGQKVQSQSVEDTINETHTASLAEFELAKEARSLAHQELAELHEISKSIHALMKEVESKLSR</sequence>
<reference evidence="3" key="1">
    <citation type="submission" date="2020-05" db="EMBL/GenBank/DDBJ databases">
        <authorList>
            <person name="Chiriac C."/>
            <person name="Salcher M."/>
            <person name="Ghai R."/>
            <person name="Kavagutti S V."/>
        </authorList>
    </citation>
    <scope>NUCLEOTIDE SEQUENCE</scope>
</reference>
<dbReference type="EMBL" id="CAFAAS010000006">
    <property type="protein sequence ID" value="CAB4805340.1"/>
    <property type="molecule type" value="Genomic_DNA"/>
</dbReference>
<keyword evidence="1" id="KW-0812">Transmembrane</keyword>
<evidence type="ECO:0000313" key="3">
    <source>
        <dbReference type="EMBL" id="CAB4921212.1"/>
    </source>
</evidence>